<dbReference type="InterPro" id="IPR001138">
    <property type="entry name" value="Zn2Cys6_DnaBD"/>
</dbReference>
<feature type="compositionally biased region" description="Basic and acidic residues" evidence="6">
    <location>
        <begin position="1"/>
        <end position="11"/>
    </location>
</feature>
<dbReference type="CDD" id="cd00067">
    <property type="entry name" value="GAL4"/>
    <property type="match status" value="1"/>
</dbReference>
<evidence type="ECO:0000256" key="1">
    <source>
        <dbReference type="ARBA" id="ARBA00004123"/>
    </source>
</evidence>
<keyword evidence="4" id="KW-0804">Transcription</keyword>
<keyword evidence="2" id="KW-0479">Metal-binding</keyword>
<dbReference type="CDD" id="cd12148">
    <property type="entry name" value="fungal_TF_MHR"/>
    <property type="match status" value="1"/>
</dbReference>
<feature type="region of interest" description="Disordered" evidence="6">
    <location>
        <begin position="671"/>
        <end position="792"/>
    </location>
</feature>
<evidence type="ECO:0000256" key="4">
    <source>
        <dbReference type="ARBA" id="ARBA00023163"/>
    </source>
</evidence>
<dbReference type="PROSITE" id="PS50048">
    <property type="entry name" value="ZN2_CY6_FUNGAL_2"/>
    <property type="match status" value="1"/>
</dbReference>
<dbReference type="EMBL" id="JAEVFJ010000028">
    <property type="protein sequence ID" value="KAH8093813.1"/>
    <property type="molecule type" value="Genomic_DNA"/>
</dbReference>
<feature type="region of interest" description="Disordered" evidence="6">
    <location>
        <begin position="1"/>
        <end position="24"/>
    </location>
</feature>
<proteinExistence type="predicted"/>
<reference evidence="8" key="1">
    <citation type="journal article" date="2021" name="New Phytol.">
        <title>Evolutionary innovations through gain and loss of genes in the ectomycorrhizal Boletales.</title>
        <authorList>
            <person name="Wu G."/>
            <person name="Miyauchi S."/>
            <person name="Morin E."/>
            <person name="Kuo A."/>
            <person name="Drula E."/>
            <person name="Varga T."/>
            <person name="Kohler A."/>
            <person name="Feng B."/>
            <person name="Cao Y."/>
            <person name="Lipzen A."/>
            <person name="Daum C."/>
            <person name="Hundley H."/>
            <person name="Pangilinan J."/>
            <person name="Johnson J."/>
            <person name="Barry K."/>
            <person name="LaButti K."/>
            <person name="Ng V."/>
            <person name="Ahrendt S."/>
            <person name="Min B."/>
            <person name="Choi I.G."/>
            <person name="Park H."/>
            <person name="Plett J.M."/>
            <person name="Magnuson J."/>
            <person name="Spatafora J.W."/>
            <person name="Nagy L.G."/>
            <person name="Henrissat B."/>
            <person name="Grigoriev I.V."/>
            <person name="Yang Z.L."/>
            <person name="Xu J."/>
            <person name="Martin F.M."/>
        </authorList>
    </citation>
    <scope>NUCLEOTIDE SEQUENCE</scope>
    <source>
        <strain evidence="8">KKN 215</strain>
    </source>
</reference>
<dbReference type="PANTHER" id="PTHR47338:SF5">
    <property type="entry name" value="ZN(II)2CYS6 TRANSCRIPTION FACTOR (EUROFUNG)"/>
    <property type="match status" value="1"/>
</dbReference>
<feature type="compositionally biased region" description="Low complexity" evidence="6">
    <location>
        <begin position="641"/>
        <end position="651"/>
    </location>
</feature>
<dbReference type="SUPFAM" id="SSF57701">
    <property type="entry name" value="Zn2/Cys6 DNA-binding domain"/>
    <property type="match status" value="1"/>
</dbReference>
<dbReference type="Pfam" id="PF00172">
    <property type="entry name" value="Zn_clus"/>
    <property type="match status" value="1"/>
</dbReference>
<dbReference type="GO" id="GO:0003677">
    <property type="term" value="F:DNA binding"/>
    <property type="evidence" value="ECO:0007669"/>
    <property type="project" value="InterPro"/>
</dbReference>
<evidence type="ECO:0000313" key="8">
    <source>
        <dbReference type="EMBL" id="KAH8093813.1"/>
    </source>
</evidence>
<dbReference type="GO" id="GO:0006351">
    <property type="term" value="P:DNA-templated transcription"/>
    <property type="evidence" value="ECO:0007669"/>
    <property type="project" value="InterPro"/>
</dbReference>
<feature type="compositionally biased region" description="Low complexity" evidence="6">
    <location>
        <begin position="14"/>
        <end position="24"/>
    </location>
</feature>
<dbReference type="InterPro" id="IPR050815">
    <property type="entry name" value="TF_fung"/>
</dbReference>
<dbReference type="OrthoDB" id="2123952at2759"/>
<dbReference type="AlphaFoldDB" id="A0A8K0UK10"/>
<comment type="caution">
    <text evidence="8">The sequence shown here is derived from an EMBL/GenBank/DDBJ whole genome shotgun (WGS) entry which is preliminary data.</text>
</comment>
<dbReference type="InterPro" id="IPR036864">
    <property type="entry name" value="Zn2-C6_fun-type_DNA-bd_sf"/>
</dbReference>
<organism evidence="8 9">
    <name type="scientific">Cristinia sonorae</name>
    <dbReference type="NCBI Taxonomy" id="1940300"/>
    <lineage>
        <taxon>Eukaryota</taxon>
        <taxon>Fungi</taxon>
        <taxon>Dikarya</taxon>
        <taxon>Basidiomycota</taxon>
        <taxon>Agaricomycotina</taxon>
        <taxon>Agaricomycetes</taxon>
        <taxon>Agaricomycetidae</taxon>
        <taxon>Agaricales</taxon>
        <taxon>Pleurotineae</taxon>
        <taxon>Stephanosporaceae</taxon>
        <taxon>Cristinia</taxon>
    </lineage>
</organism>
<protein>
    <recommendedName>
        <fullName evidence="7">Zn(2)-C6 fungal-type domain-containing protein</fullName>
    </recommendedName>
</protein>
<evidence type="ECO:0000256" key="6">
    <source>
        <dbReference type="SAM" id="MobiDB-lite"/>
    </source>
</evidence>
<dbReference type="Gene3D" id="4.10.240.10">
    <property type="entry name" value="Zn(2)-C6 fungal-type DNA-binding domain"/>
    <property type="match status" value="1"/>
</dbReference>
<dbReference type="PANTHER" id="PTHR47338">
    <property type="entry name" value="ZN(II)2CYS6 TRANSCRIPTION FACTOR (EUROFUNG)-RELATED"/>
    <property type="match status" value="1"/>
</dbReference>
<evidence type="ECO:0000256" key="3">
    <source>
        <dbReference type="ARBA" id="ARBA00023015"/>
    </source>
</evidence>
<dbReference type="GO" id="GO:0005634">
    <property type="term" value="C:nucleus"/>
    <property type="evidence" value="ECO:0007669"/>
    <property type="project" value="UniProtKB-SubCell"/>
</dbReference>
<dbReference type="InterPro" id="IPR007219">
    <property type="entry name" value="XnlR_reg_dom"/>
</dbReference>
<sequence>MASRSNTDHFRIMPSRSAASPAPALSDLTQMNITNELHDHPNPAEPTNVAFVKGAKRKRLSKACDACHKSKRRCDGTAPCSNCYFASKECTYTDSSGRPVPAPRNVHPQLGVDHLAVDAAQSGSVYRREGHQATPRPHPSAESSLAGGLRRIPELPNDLATKRVRPEGVDTSASIIIPLSSPSVSGSATGSPSSLLDPTTTHELTNLFFTHNNPGRMIIHKPSFSAALTHEQVPSYLVLALCSNSATHSKDLATKAPTPRLAGVPFFQEAVSIMFDASGRLLAEPNLATAQALCLLELHEVSASHSWTKHYRYFDLALKILEESLDVTRADDPLWTTTPLSPSARTTCIERECTRRCFWLIQIMSWINGIYTFRPLRPRSIDLMRHVRLPADETSFELAVPVHSPGEFMHIPAPRSKYASHFGHLCRILSLYQRLQVELNSSKESSEMMRAVNDVKKSVQIWTESLADHLRFSKANLERQVSMFETSSNTGAWAFCFMHVLHPCLILSMTEVDRREAEVVGWVRNQLNTVFTAIGGRAKNTILSACALWVSGFLRIDWSSNKELIGVLIDFSQTYSKYQPHDPQLHKWDDEFERLWGFRVAAVADQWRKCQEEQRSQIGRTYPVETLATKRESPPAFAVTGSSPSSAGSSPHELEPQHHAVDRAIVVVDVSNPGTESGPGRHGYIQHPHGSGSPHDTETPPSSANSTKDSRSLPSLKASGLLDSWNPSSKPHHQQQSRPSPPHQHQQRAMKPPQTAHPHSHPLVAHPPHTVPSQGRSGQSMPVGLNWLNSES</sequence>
<name>A0A8K0UK10_9AGAR</name>
<dbReference type="SMART" id="SM00066">
    <property type="entry name" value="GAL4"/>
    <property type="match status" value="1"/>
</dbReference>
<accession>A0A8K0UK10</accession>
<keyword evidence="9" id="KW-1185">Reference proteome</keyword>
<feature type="region of interest" description="Disordered" evidence="6">
    <location>
        <begin position="125"/>
        <end position="154"/>
    </location>
</feature>
<keyword evidence="3" id="KW-0805">Transcription regulation</keyword>
<keyword evidence="5" id="KW-0539">Nucleus</keyword>
<dbReference type="Proteomes" id="UP000813824">
    <property type="component" value="Unassembled WGS sequence"/>
</dbReference>
<gene>
    <name evidence="8" type="ORF">BXZ70DRAFT_384818</name>
</gene>
<evidence type="ECO:0000313" key="9">
    <source>
        <dbReference type="Proteomes" id="UP000813824"/>
    </source>
</evidence>
<dbReference type="GO" id="GO:0000981">
    <property type="term" value="F:DNA-binding transcription factor activity, RNA polymerase II-specific"/>
    <property type="evidence" value="ECO:0007669"/>
    <property type="project" value="InterPro"/>
</dbReference>
<comment type="subcellular location">
    <subcellularLocation>
        <location evidence="1">Nucleus</location>
    </subcellularLocation>
</comment>
<evidence type="ECO:0000256" key="2">
    <source>
        <dbReference type="ARBA" id="ARBA00022723"/>
    </source>
</evidence>
<dbReference type="PROSITE" id="PS00463">
    <property type="entry name" value="ZN2_CY6_FUNGAL_1"/>
    <property type="match status" value="1"/>
</dbReference>
<feature type="domain" description="Zn(2)-C6 fungal-type" evidence="7">
    <location>
        <begin position="63"/>
        <end position="92"/>
    </location>
</feature>
<evidence type="ECO:0000256" key="5">
    <source>
        <dbReference type="ARBA" id="ARBA00023242"/>
    </source>
</evidence>
<feature type="compositionally biased region" description="Polar residues" evidence="6">
    <location>
        <begin position="771"/>
        <end position="780"/>
    </location>
</feature>
<dbReference type="Pfam" id="PF04082">
    <property type="entry name" value="Fungal_trans"/>
    <property type="match status" value="1"/>
</dbReference>
<dbReference type="GO" id="GO:0008270">
    <property type="term" value="F:zinc ion binding"/>
    <property type="evidence" value="ECO:0007669"/>
    <property type="project" value="InterPro"/>
</dbReference>
<evidence type="ECO:0000259" key="7">
    <source>
        <dbReference type="PROSITE" id="PS50048"/>
    </source>
</evidence>
<feature type="region of interest" description="Disordered" evidence="6">
    <location>
        <begin position="621"/>
        <end position="656"/>
    </location>
</feature>